<dbReference type="Gene3D" id="3.40.190.10">
    <property type="entry name" value="Periplasmic binding protein-like II"/>
    <property type="match status" value="2"/>
</dbReference>
<feature type="chain" id="PRO_5045591843" evidence="1">
    <location>
        <begin position="22"/>
        <end position="363"/>
    </location>
</feature>
<dbReference type="InterPro" id="IPR015168">
    <property type="entry name" value="SsuA/THI5"/>
</dbReference>
<dbReference type="PANTHER" id="PTHR30024:SF21">
    <property type="entry name" value="ABC TRANSPORTER SUBSTRATE-BINDING PROTEIN"/>
    <property type="match status" value="1"/>
</dbReference>
<protein>
    <submittedName>
        <fullName evidence="3">Sulfate ester-binding protein</fullName>
    </submittedName>
</protein>
<evidence type="ECO:0000313" key="4">
    <source>
        <dbReference type="Proteomes" id="UP001156882"/>
    </source>
</evidence>
<keyword evidence="4" id="KW-1185">Reference proteome</keyword>
<evidence type="ECO:0000256" key="1">
    <source>
        <dbReference type="SAM" id="SignalP"/>
    </source>
</evidence>
<evidence type="ECO:0000259" key="2">
    <source>
        <dbReference type="Pfam" id="PF09084"/>
    </source>
</evidence>
<sequence length="363" mass="39437">MKLAYIVALAAGLAAVAPASAETLLRIGYPGTGLDDRPFGYGDYIAIGHVKQLVEAEFKDQPDVKVTWTFFRGAGPALNESLAAGQLDFAAGLGDLPAIVGRSRGLATEFLASAGSHDPLYLAVPPNSSIHSVEDLRDHKVAQFRGTNLQIATDRVLEAHGLSEKNIRFVSLDSNAATAALVSGNVDASFGGSEYLDLAKHGVVKIIYSTKNDNPTLGRNSGLYVTADFEKAHPDYTAKVVEAFVKAAHFGADEANRQDVFEIWAKSGLPAESFATDFKDERLAHRLSPVVDDYIVARYKDQAERAKAYGLIKKDVDIDSWFNTKYLKQALTDQKLEHYWPTFDAKGQKLTDGEVEQTRAATN</sequence>
<dbReference type="EMBL" id="BSPC01000095">
    <property type="protein sequence ID" value="GLS24035.1"/>
    <property type="molecule type" value="Genomic_DNA"/>
</dbReference>
<dbReference type="SUPFAM" id="SSF53850">
    <property type="entry name" value="Periplasmic binding protein-like II"/>
    <property type="match status" value="1"/>
</dbReference>
<evidence type="ECO:0000313" key="3">
    <source>
        <dbReference type="EMBL" id="GLS24035.1"/>
    </source>
</evidence>
<keyword evidence="1" id="KW-0732">Signal</keyword>
<organism evidence="3 4">
    <name type="scientific">Labrys miyagiensis</name>
    <dbReference type="NCBI Taxonomy" id="346912"/>
    <lineage>
        <taxon>Bacteria</taxon>
        <taxon>Pseudomonadati</taxon>
        <taxon>Pseudomonadota</taxon>
        <taxon>Alphaproteobacteria</taxon>
        <taxon>Hyphomicrobiales</taxon>
        <taxon>Xanthobacteraceae</taxon>
        <taxon>Labrys</taxon>
    </lineage>
</organism>
<feature type="signal peptide" evidence="1">
    <location>
        <begin position="1"/>
        <end position="21"/>
    </location>
</feature>
<proteinExistence type="predicted"/>
<dbReference type="RefSeq" id="WP_284316956.1">
    <property type="nucleotide sequence ID" value="NZ_BSPC01000095.1"/>
</dbReference>
<gene>
    <name evidence="3" type="ORF">GCM10007874_70560</name>
</gene>
<dbReference type="Pfam" id="PF09084">
    <property type="entry name" value="NMT1"/>
    <property type="match status" value="1"/>
</dbReference>
<reference evidence="4" key="1">
    <citation type="journal article" date="2019" name="Int. J. Syst. Evol. Microbiol.">
        <title>The Global Catalogue of Microorganisms (GCM) 10K type strain sequencing project: providing services to taxonomists for standard genome sequencing and annotation.</title>
        <authorList>
            <consortium name="The Broad Institute Genomics Platform"/>
            <consortium name="The Broad Institute Genome Sequencing Center for Infectious Disease"/>
            <person name="Wu L."/>
            <person name="Ma J."/>
        </authorList>
    </citation>
    <scope>NUCLEOTIDE SEQUENCE [LARGE SCALE GENOMIC DNA]</scope>
    <source>
        <strain evidence="4">NBRC 101365</strain>
    </source>
</reference>
<accession>A0ABQ6CV91</accession>
<name>A0ABQ6CV91_9HYPH</name>
<dbReference type="Proteomes" id="UP001156882">
    <property type="component" value="Unassembled WGS sequence"/>
</dbReference>
<dbReference type="PANTHER" id="PTHR30024">
    <property type="entry name" value="ALIPHATIC SULFONATES-BINDING PROTEIN-RELATED"/>
    <property type="match status" value="1"/>
</dbReference>
<comment type="caution">
    <text evidence="3">The sequence shown here is derived from an EMBL/GenBank/DDBJ whole genome shotgun (WGS) entry which is preliminary data.</text>
</comment>
<feature type="domain" description="SsuA/THI5-like" evidence="2">
    <location>
        <begin position="80"/>
        <end position="250"/>
    </location>
</feature>